<protein>
    <submittedName>
        <fullName evidence="1">Uncharacterized protein</fullName>
    </submittedName>
</protein>
<feature type="non-terminal residue" evidence="1">
    <location>
        <position position="112"/>
    </location>
</feature>
<proteinExistence type="predicted"/>
<comment type="caution">
    <text evidence="1">The sequence shown here is derived from an EMBL/GenBank/DDBJ whole genome shotgun (WGS) entry which is preliminary data.</text>
</comment>
<evidence type="ECO:0000313" key="1">
    <source>
        <dbReference type="EMBL" id="POS81616.1"/>
    </source>
</evidence>
<dbReference type="EMBL" id="PEDP01010572">
    <property type="protein sequence ID" value="POS81616.1"/>
    <property type="molecule type" value="Genomic_DNA"/>
</dbReference>
<sequence>IILLPQHLQKPFKDFIVDLSSVAQRHFECHVRGTQKPPKIFSSANATQTTISNLPKQKNRIENQLKPNKTRASAVMTPSMKHHTKLQVKTAITYAHYANETENTACKQTRRQ</sequence>
<organism evidence="1 2">
    <name type="scientific">Erysiphe pulchra</name>
    <dbReference type="NCBI Taxonomy" id="225359"/>
    <lineage>
        <taxon>Eukaryota</taxon>
        <taxon>Fungi</taxon>
        <taxon>Dikarya</taxon>
        <taxon>Ascomycota</taxon>
        <taxon>Pezizomycotina</taxon>
        <taxon>Leotiomycetes</taxon>
        <taxon>Erysiphales</taxon>
        <taxon>Erysiphaceae</taxon>
        <taxon>Erysiphe</taxon>
    </lineage>
</organism>
<gene>
    <name evidence="1" type="ORF">EPUL_006507</name>
</gene>
<keyword evidence="2" id="KW-1185">Reference proteome</keyword>
<dbReference type="Proteomes" id="UP000237438">
    <property type="component" value="Unassembled WGS sequence"/>
</dbReference>
<accession>A0A2S4PHV9</accession>
<reference evidence="1 2" key="1">
    <citation type="submission" date="2017-10" db="EMBL/GenBank/DDBJ databases">
        <title>Development of genomic resources for the powdery mildew, Erysiphe pulchra.</title>
        <authorList>
            <person name="Wadl P.A."/>
            <person name="Mack B.M."/>
            <person name="Moore G."/>
            <person name="Beltz S.B."/>
        </authorList>
    </citation>
    <scope>NUCLEOTIDE SEQUENCE [LARGE SCALE GENOMIC DNA]</scope>
    <source>
        <strain evidence="1">Cflorida</strain>
    </source>
</reference>
<dbReference type="AlphaFoldDB" id="A0A2S4PHV9"/>
<name>A0A2S4PHV9_9PEZI</name>
<dbReference type="STRING" id="225359.A0A2S4PHV9"/>
<dbReference type="OrthoDB" id="10507528at2759"/>
<feature type="non-terminal residue" evidence="1">
    <location>
        <position position="1"/>
    </location>
</feature>
<evidence type="ECO:0000313" key="2">
    <source>
        <dbReference type="Proteomes" id="UP000237438"/>
    </source>
</evidence>